<dbReference type="EMBL" id="AAWS01000029">
    <property type="protein sequence ID" value="EAY26843.1"/>
    <property type="molecule type" value="Genomic_DNA"/>
</dbReference>
<dbReference type="Gene3D" id="3.30.70.360">
    <property type="match status" value="1"/>
</dbReference>
<keyword evidence="1" id="KW-0378">Hydrolase</keyword>
<feature type="binding site" evidence="2">
    <location>
        <position position="207"/>
    </location>
    <ligand>
        <name>Mn(2+)</name>
        <dbReference type="ChEBI" id="CHEBI:29035"/>
        <label>2</label>
    </ligand>
</feature>
<feature type="chain" id="PRO_5002641842" evidence="3">
    <location>
        <begin position="29"/>
        <end position="452"/>
    </location>
</feature>
<dbReference type="RefSeq" id="WP_002700087.1">
    <property type="nucleotide sequence ID" value="NZ_AAWS01000029.1"/>
</dbReference>
<dbReference type="InterPro" id="IPR011650">
    <property type="entry name" value="Peptidase_M20_dimer"/>
</dbReference>
<accession>A1ZRV5</accession>
<protein>
    <submittedName>
        <fullName evidence="5">N-alpha-acyl-glutamine aminoacylase</fullName>
    </submittedName>
</protein>
<feature type="domain" description="Peptidase M20 dimerisation" evidence="4">
    <location>
        <begin position="230"/>
        <end position="325"/>
    </location>
</feature>
<evidence type="ECO:0000256" key="3">
    <source>
        <dbReference type="SAM" id="SignalP"/>
    </source>
</evidence>
<reference evidence="5 6" key="1">
    <citation type="submission" date="2007-01" db="EMBL/GenBank/DDBJ databases">
        <authorList>
            <person name="Haygood M."/>
            <person name="Podell S."/>
            <person name="Anderson C."/>
            <person name="Hopkinson B."/>
            <person name="Roe K."/>
            <person name="Barbeau K."/>
            <person name="Gaasterland T."/>
            <person name="Ferriera S."/>
            <person name="Johnson J."/>
            <person name="Kravitz S."/>
            <person name="Beeson K."/>
            <person name="Sutton G."/>
            <person name="Rogers Y.-H."/>
            <person name="Friedman R."/>
            <person name="Frazier M."/>
            <person name="Venter J.C."/>
        </authorList>
    </citation>
    <scope>NUCLEOTIDE SEQUENCE [LARGE SCALE GENOMIC DNA]</scope>
    <source>
        <strain evidence="5 6">ATCC 23134</strain>
    </source>
</reference>
<feature type="binding site" evidence="2">
    <location>
        <position position="180"/>
    </location>
    <ligand>
        <name>Mn(2+)</name>
        <dbReference type="ChEBI" id="CHEBI:29035"/>
        <label>2</label>
    </ligand>
</feature>
<evidence type="ECO:0000256" key="1">
    <source>
        <dbReference type="ARBA" id="ARBA00022801"/>
    </source>
</evidence>
<name>A1ZRV5_MICM2</name>
<feature type="binding site" evidence="2">
    <location>
        <position position="146"/>
    </location>
    <ligand>
        <name>Mn(2+)</name>
        <dbReference type="ChEBI" id="CHEBI:29035"/>
        <label>2</label>
    </ligand>
</feature>
<dbReference type="Gene3D" id="3.40.630.10">
    <property type="entry name" value="Zn peptidases"/>
    <property type="match status" value="1"/>
</dbReference>
<evidence type="ECO:0000313" key="6">
    <source>
        <dbReference type="Proteomes" id="UP000004095"/>
    </source>
</evidence>
<dbReference type="GO" id="GO:0050118">
    <property type="term" value="F:N-acetyldiaminopimelate deacetylase activity"/>
    <property type="evidence" value="ECO:0007669"/>
    <property type="project" value="UniProtKB-ARBA"/>
</dbReference>
<dbReference type="NCBIfam" id="TIGR01891">
    <property type="entry name" value="amidohydrolases"/>
    <property type="match status" value="1"/>
</dbReference>
<dbReference type="Proteomes" id="UP000004095">
    <property type="component" value="Unassembled WGS sequence"/>
</dbReference>
<feature type="signal peptide" evidence="3">
    <location>
        <begin position="1"/>
        <end position="28"/>
    </location>
</feature>
<dbReference type="InterPro" id="IPR002933">
    <property type="entry name" value="Peptidase_M20"/>
</dbReference>
<dbReference type="GO" id="GO:0046872">
    <property type="term" value="F:metal ion binding"/>
    <property type="evidence" value="ECO:0007669"/>
    <property type="project" value="UniProtKB-KW"/>
</dbReference>
<dbReference type="SUPFAM" id="SSF55031">
    <property type="entry name" value="Bacterial exopeptidase dimerisation domain"/>
    <property type="match status" value="1"/>
</dbReference>
<feature type="binding site" evidence="2">
    <location>
        <position position="422"/>
    </location>
    <ligand>
        <name>Mn(2+)</name>
        <dbReference type="ChEBI" id="CHEBI:29035"/>
        <label>2</label>
    </ligand>
</feature>
<proteinExistence type="predicted"/>
<dbReference type="Pfam" id="PF01546">
    <property type="entry name" value="Peptidase_M20"/>
    <property type="match status" value="1"/>
</dbReference>
<sequence length="452" mass="49413">MKKDLNTPKFLKYALTLLLSSIYSGTLAQNNQILNNKIRKITENKYNNLDKLYKYLHANPEVSFQEKNTSRRVANELKKLGFQVTENFGGYGVVGVYKNGNGPTIMVRADMDALPVKEQTGLPYASKKTTQDDLGKVVPVMHACGHDIHMSVMIGTAQTLIALKSSWKGTLLFIGQPAEERSGGAIAMLKQGLFEKFPRPDYVLSLHASASLAAGKVAYKTGPALANVDMVDIFVYGEGGHGAYPHTTKDPIVLASRIVMALQTIVSRVISPFEPAVVTVGAFHAGTKHNIISGEAHLQLTLRSYSDEVRNKTIAEIKRMIKHIAISAGIPKNKLPKMVLRDEYTPVTFNHVALTKRLKKVATGILGKQNTEDAKAVMAGEDFGRFGRTKANIPICLFWLGTVDPAKVAKYKKAGKQLPSLHSAFFAPVPEKSIKTGVQTLTASVIDLLNNK</sequence>
<dbReference type="eggNOG" id="COG1473">
    <property type="taxonomic scope" value="Bacteria"/>
</dbReference>
<dbReference type="OrthoDB" id="9777385at2"/>
<gene>
    <name evidence="5" type="ORF">M23134_04793</name>
</gene>
<keyword evidence="2" id="KW-0464">Manganese</keyword>
<comment type="caution">
    <text evidence="5">The sequence shown here is derived from an EMBL/GenBank/DDBJ whole genome shotgun (WGS) entry which is preliminary data.</text>
</comment>
<comment type="cofactor">
    <cofactor evidence="2">
        <name>Mn(2+)</name>
        <dbReference type="ChEBI" id="CHEBI:29035"/>
    </cofactor>
    <text evidence="2">The Mn(2+) ion enhances activity.</text>
</comment>
<evidence type="ECO:0000313" key="5">
    <source>
        <dbReference type="EMBL" id="EAY26843.1"/>
    </source>
</evidence>
<dbReference type="SUPFAM" id="SSF53187">
    <property type="entry name" value="Zn-dependent exopeptidases"/>
    <property type="match status" value="1"/>
</dbReference>
<dbReference type="PANTHER" id="PTHR11014">
    <property type="entry name" value="PEPTIDASE M20 FAMILY MEMBER"/>
    <property type="match status" value="1"/>
</dbReference>
<keyword evidence="3" id="KW-0732">Signal</keyword>
<feature type="binding site" evidence="2">
    <location>
        <position position="144"/>
    </location>
    <ligand>
        <name>Mn(2+)</name>
        <dbReference type="ChEBI" id="CHEBI:29035"/>
        <label>2</label>
    </ligand>
</feature>
<organism evidence="5 6">
    <name type="scientific">Microscilla marina ATCC 23134</name>
    <dbReference type="NCBI Taxonomy" id="313606"/>
    <lineage>
        <taxon>Bacteria</taxon>
        <taxon>Pseudomonadati</taxon>
        <taxon>Bacteroidota</taxon>
        <taxon>Cytophagia</taxon>
        <taxon>Cytophagales</taxon>
        <taxon>Microscillaceae</taxon>
        <taxon>Microscilla</taxon>
    </lineage>
</organism>
<dbReference type="InterPro" id="IPR017439">
    <property type="entry name" value="Amidohydrolase"/>
</dbReference>
<dbReference type="PANTHER" id="PTHR11014:SF63">
    <property type="entry name" value="METALLOPEPTIDASE, PUTATIVE (AFU_ORTHOLOGUE AFUA_6G09600)-RELATED"/>
    <property type="match status" value="1"/>
</dbReference>
<dbReference type="AlphaFoldDB" id="A1ZRV5"/>
<keyword evidence="2" id="KW-0479">Metal-binding</keyword>
<evidence type="ECO:0000259" key="4">
    <source>
        <dbReference type="Pfam" id="PF07687"/>
    </source>
</evidence>
<dbReference type="InterPro" id="IPR036264">
    <property type="entry name" value="Bact_exopeptidase_dim_dom"/>
</dbReference>
<dbReference type="FunFam" id="3.30.70.360:FF:000001">
    <property type="entry name" value="N-acetyldiaminopimelate deacetylase"/>
    <property type="match status" value="1"/>
</dbReference>
<dbReference type="PIRSF" id="PIRSF005962">
    <property type="entry name" value="Pept_M20D_amidohydro"/>
    <property type="match status" value="1"/>
</dbReference>
<dbReference type="GO" id="GO:0019877">
    <property type="term" value="P:diaminopimelate biosynthetic process"/>
    <property type="evidence" value="ECO:0007669"/>
    <property type="project" value="UniProtKB-ARBA"/>
</dbReference>
<evidence type="ECO:0000256" key="2">
    <source>
        <dbReference type="PIRSR" id="PIRSR005962-1"/>
    </source>
</evidence>
<keyword evidence="6" id="KW-1185">Reference proteome</keyword>
<dbReference type="Pfam" id="PF07687">
    <property type="entry name" value="M20_dimer"/>
    <property type="match status" value="1"/>
</dbReference>